<organism evidence="1 2">
    <name type="scientific">Acidithiobacillus montserratensis</name>
    <dbReference type="NCBI Taxonomy" id="2729135"/>
    <lineage>
        <taxon>Bacteria</taxon>
        <taxon>Pseudomonadati</taxon>
        <taxon>Pseudomonadota</taxon>
        <taxon>Acidithiobacillia</taxon>
        <taxon>Acidithiobacillales</taxon>
        <taxon>Acidithiobacillaceae</taxon>
        <taxon>Acidithiobacillus</taxon>
    </lineage>
</organism>
<dbReference type="EMBL" id="CP127526">
    <property type="protein sequence ID" value="XRI72992.1"/>
    <property type="molecule type" value="Genomic_DNA"/>
</dbReference>
<dbReference type="Proteomes" id="UP001195965">
    <property type="component" value="Chromosome"/>
</dbReference>
<proteinExistence type="predicted"/>
<keyword evidence="2" id="KW-1185">Reference proteome</keyword>
<evidence type="ECO:0000313" key="1">
    <source>
        <dbReference type="EMBL" id="XRI72992.1"/>
    </source>
</evidence>
<keyword evidence="1" id="KW-0032">Aminotransferase</keyword>
<sequence length="439" mass="47972">MNNRAKTCIDPACWLPFTANRDFLQRPRLLQRAKGMYYQTPDGRPILDATAGLWCVNAGHCRSEIIDAITRQVQEMDFAPTFQMGHPLVFQLAQRLIGLMPASLQHVFFTNSGSESADTALKIARAYHHGRGEPQRTLFVGREKAYHGVGFGGLSVGGLPRNKAAFGPLLDSELLPHTLDQEHHRFTRGIPAWGDDPGIALDKIIQKYGSERIAAVIVEPVAGSAGVIVPPQNYLQQLRNACDKNGLLLIFDEVITGFGRLGTPFAAHYFAVTPDILTTAKGLTNAAVPMGAVFVSDNIYQSIMTNAQEGIELFHGYTYSGHPLACAAAMATLDIHEKEGLLTRGREIAPYFENALHSLRDLPLVTDIRNIGMMGAIEMQSLSEHIGARGMAALQKAFDRGLLIRNTADTIALSPPLIISEEEIDIAINIIRETLLSLA</sequence>
<accession>A0ACD5HDH9</accession>
<name>A0ACD5HDH9_9PROT</name>
<keyword evidence="1" id="KW-0808">Transferase</keyword>
<evidence type="ECO:0000313" key="2">
    <source>
        <dbReference type="Proteomes" id="UP001195965"/>
    </source>
</evidence>
<protein>
    <submittedName>
        <fullName evidence="1">Aspartate aminotransferase family protein</fullName>
    </submittedName>
</protein>
<reference evidence="1 2" key="1">
    <citation type="journal article" date="2021" name="ISME J.">
        <title>Genomic evolution of the class Acidithiobacillia: deep-branching Proteobacteria living in extreme acidic conditions.</title>
        <authorList>
            <person name="Moya-Beltran A."/>
            <person name="Beard S."/>
            <person name="Rojas-Villalobos C."/>
            <person name="Issotta F."/>
            <person name="Gallardo Y."/>
            <person name="Ulloa R."/>
            <person name="Giaveno A."/>
            <person name="Degli Esposti M."/>
            <person name="Johnson D.B."/>
            <person name="Quatrini R."/>
        </authorList>
    </citation>
    <scope>NUCLEOTIDE SEQUENCE [LARGE SCALE GENOMIC DNA]</scope>
    <source>
        <strain evidence="1 2">GG1-14</strain>
    </source>
</reference>
<gene>
    <name evidence="1" type="ORF">HHS34_011140</name>
</gene>